<keyword evidence="3" id="KW-0813">Transport</keyword>
<dbReference type="PANTHER" id="PTHR21716:SF53">
    <property type="entry name" value="PERMEASE PERM-RELATED"/>
    <property type="match status" value="1"/>
</dbReference>
<dbReference type="GO" id="GO:0005886">
    <property type="term" value="C:plasma membrane"/>
    <property type="evidence" value="ECO:0007669"/>
    <property type="project" value="UniProtKB-SubCell"/>
</dbReference>
<dbReference type="EMBL" id="JAEPWM010000005">
    <property type="protein sequence ID" value="MBK6007101.1"/>
    <property type="molecule type" value="Genomic_DNA"/>
</dbReference>
<feature type="region of interest" description="Disordered" evidence="8">
    <location>
        <begin position="105"/>
        <end position="129"/>
    </location>
</feature>
<feature type="transmembrane region" description="Helical" evidence="9">
    <location>
        <begin position="306"/>
        <end position="331"/>
    </location>
</feature>
<accession>A0A934WMX5</accession>
<feature type="transmembrane region" description="Helical" evidence="9">
    <location>
        <begin position="140"/>
        <end position="167"/>
    </location>
</feature>
<comment type="similarity">
    <text evidence="2">Belongs to the autoinducer-2 exporter (AI-2E) (TC 2.A.86) family.</text>
</comment>
<evidence type="ECO:0000313" key="10">
    <source>
        <dbReference type="EMBL" id="MBK6007101.1"/>
    </source>
</evidence>
<comment type="caution">
    <text evidence="10">The sequence shown here is derived from an EMBL/GenBank/DDBJ whole genome shotgun (WGS) entry which is preliminary data.</text>
</comment>
<dbReference type="GO" id="GO:0055085">
    <property type="term" value="P:transmembrane transport"/>
    <property type="evidence" value="ECO:0007669"/>
    <property type="project" value="TreeGrafter"/>
</dbReference>
<evidence type="ECO:0000256" key="8">
    <source>
        <dbReference type="SAM" id="MobiDB-lite"/>
    </source>
</evidence>
<dbReference type="AlphaFoldDB" id="A0A934WMX5"/>
<evidence type="ECO:0000256" key="1">
    <source>
        <dbReference type="ARBA" id="ARBA00004651"/>
    </source>
</evidence>
<protein>
    <submittedName>
        <fullName evidence="10">AI-2E family transporter</fullName>
    </submittedName>
</protein>
<feature type="transmembrane region" description="Helical" evidence="9">
    <location>
        <begin position="241"/>
        <end position="260"/>
    </location>
</feature>
<reference evidence="10" key="1">
    <citation type="journal article" date="2012" name="J. Microbiol. Biotechnol.">
        <title>Ramlibacter ginsenosidimutans sp. nov., with ginsenoside-converting activity.</title>
        <authorList>
            <person name="Wang L."/>
            <person name="An D.S."/>
            <person name="Kim S.G."/>
            <person name="Jin F.X."/>
            <person name="Kim S.C."/>
            <person name="Lee S.T."/>
            <person name="Im W.T."/>
        </authorList>
    </citation>
    <scope>NUCLEOTIDE SEQUENCE</scope>
    <source>
        <strain evidence="10">KACC 17527</strain>
    </source>
</reference>
<dbReference type="Pfam" id="PF01594">
    <property type="entry name" value="AI-2E_transport"/>
    <property type="match status" value="1"/>
</dbReference>
<feature type="transmembrane region" description="Helical" evidence="9">
    <location>
        <begin position="207"/>
        <end position="235"/>
    </location>
</feature>
<reference evidence="10" key="2">
    <citation type="submission" date="2021-01" db="EMBL/GenBank/DDBJ databases">
        <authorList>
            <person name="Kang M."/>
        </authorList>
    </citation>
    <scope>NUCLEOTIDE SEQUENCE</scope>
    <source>
        <strain evidence="10">KACC 17527</strain>
    </source>
</reference>
<evidence type="ECO:0000256" key="6">
    <source>
        <dbReference type="ARBA" id="ARBA00022989"/>
    </source>
</evidence>
<keyword evidence="6 9" id="KW-1133">Transmembrane helix</keyword>
<dbReference type="PANTHER" id="PTHR21716">
    <property type="entry name" value="TRANSMEMBRANE PROTEIN"/>
    <property type="match status" value="1"/>
</dbReference>
<feature type="transmembrane region" description="Helical" evidence="9">
    <location>
        <begin position="37"/>
        <end position="59"/>
    </location>
</feature>
<keyword evidence="4" id="KW-1003">Cell membrane</keyword>
<keyword evidence="7 9" id="KW-0472">Membrane</keyword>
<dbReference type="InterPro" id="IPR002549">
    <property type="entry name" value="AI-2E-like"/>
</dbReference>
<evidence type="ECO:0000313" key="11">
    <source>
        <dbReference type="Proteomes" id="UP000630528"/>
    </source>
</evidence>
<gene>
    <name evidence="10" type="ORF">JJB11_13445</name>
</gene>
<comment type="subcellular location">
    <subcellularLocation>
        <location evidence="1">Cell membrane</location>
        <topology evidence="1">Multi-pass membrane protein</topology>
    </subcellularLocation>
</comment>
<evidence type="ECO:0000256" key="2">
    <source>
        <dbReference type="ARBA" id="ARBA00009773"/>
    </source>
</evidence>
<feature type="transmembrane region" description="Helical" evidence="9">
    <location>
        <begin position="6"/>
        <end position="25"/>
    </location>
</feature>
<evidence type="ECO:0000256" key="7">
    <source>
        <dbReference type="ARBA" id="ARBA00023136"/>
    </source>
</evidence>
<keyword evidence="5 9" id="KW-0812">Transmembrane</keyword>
<keyword evidence="11" id="KW-1185">Reference proteome</keyword>
<evidence type="ECO:0000256" key="9">
    <source>
        <dbReference type="SAM" id="Phobius"/>
    </source>
</evidence>
<feature type="transmembrane region" description="Helical" evidence="9">
    <location>
        <begin position="267"/>
        <end position="286"/>
    </location>
</feature>
<sequence length="599" mass="63350">MLYFGRAFLAPLALAAILSLVIAPLKRKLARIGLGHAAGALVSVVLVGASLAGVATLLASQLVTIASDLPQYQEAVRAKLEDARELTVRPLEQIETVLRTVLPPAHPTAASKPRGRREQAAADLQTAPVRSSAPTTATEAITWLFSFVWGPVGQAGIVLVLLVFILLEHEGLRDRAISLAGEAEAGRTMRAVEDAAQGVSRFFLSQFVVNVTFALVLGAALWIVGVPHAALWGALGGLARFVPYVGALAAGAAIAAFAAAVDPGWSLMFWSAGLFVGLESVAVHLVEPRVYGQSSGLAPLGVIVSALFWGALWGPLGLLLSTPMTLCLVVAGRHVRALEPISILFGEAPGLTAGLRLYQRALSGEPGEIVAAARVYLRRSNFARYCDQILLPGLALAAADFRAGRIGSEQQDRIRQTIAAVAQSLSVVKRQEGASRKRRSISLLEANVGAHLRAMRDQGLGRWQRAQPLRAAPVVLCAGLGTTRDDVLTQLLVQALRDEGIQAASLSLGRTPDAPHEGKSDPFSTVFLVYPLEETQDAWQAAAKDVCAAFPKAMLLTIKLPLEEGVADEAVVQGHVDLLVRSFSEAVAFELGGRLEAAD</sequence>
<evidence type="ECO:0000256" key="5">
    <source>
        <dbReference type="ARBA" id="ARBA00022692"/>
    </source>
</evidence>
<evidence type="ECO:0000256" key="4">
    <source>
        <dbReference type="ARBA" id="ARBA00022475"/>
    </source>
</evidence>
<organism evidence="10 11">
    <name type="scientific">Ramlibacter ginsenosidimutans</name>
    <dbReference type="NCBI Taxonomy" id="502333"/>
    <lineage>
        <taxon>Bacteria</taxon>
        <taxon>Pseudomonadati</taxon>
        <taxon>Pseudomonadota</taxon>
        <taxon>Betaproteobacteria</taxon>
        <taxon>Burkholderiales</taxon>
        <taxon>Comamonadaceae</taxon>
        <taxon>Ramlibacter</taxon>
    </lineage>
</organism>
<evidence type="ECO:0000256" key="3">
    <source>
        <dbReference type="ARBA" id="ARBA00022448"/>
    </source>
</evidence>
<proteinExistence type="inferred from homology"/>
<dbReference type="Proteomes" id="UP000630528">
    <property type="component" value="Unassembled WGS sequence"/>
</dbReference>
<name>A0A934WMX5_9BURK</name>